<reference evidence="7" key="2">
    <citation type="submission" date="2025-08" db="UniProtKB">
        <authorList>
            <consortium name="Ensembl"/>
        </authorList>
    </citation>
    <scope>IDENTIFICATION</scope>
</reference>
<organism evidence="7 8">
    <name type="scientific">Denticeps clupeoides</name>
    <name type="common">denticle herring</name>
    <dbReference type="NCBI Taxonomy" id="299321"/>
    <lineage>
        <taxon>Eukaryota</taxon>
        <taxon>Metazoa</taxon>
        <taxon>Chordata</taxon>
        <taxon>Craniata</taxon>
        <taxon>Vertebrata</taxon>
        <taxon>Euteleostomi</taxon>
        <taxon>Actinopterygii</taxon>
        <taxon>Neopterygii</taxon>
        <taxon>Teleostei</taxon>
        <taxon>Clupei</taxon>
        <taxon>Clupeiformes</taxon>
        <taxon>Denticipitoidei</taxon>
        <taxon>Denticipitidae</taxon>
        <taxon>Denticeps</taxon>
    </lineage>
</organism>
<dbReference type="GO" id="GO:0016012">
    <property type="term" value="C:sarcoglycan complex"/>
    <property type="evidence" value="ECO:0007669"/>
    <property type="project" value="InterPro"/>
</dbReference>
<reference evidence="7 8" key="1">
    <citation type="submission" date="2020-06" db="EMBL/GenBank/DDBJ databases">
        <authorList>
            <consortium name="Wellcome Sanger Institute Data Sharing"/>
        </authorList>
    </citation>
    <scope>NUCLEOTIDE SEQUENCE [LARGE SCALE GENOMIC DNA]</scope>
</reference>
<name>A0AAY4C4Z5_9TELE</name>
<evidence type="ECO:0000313" key="8">
    <source>
        <dbReference type="Proteomes" id="UP000694580"/>
    </source>
</evidence>
<dbReference type="SUPFAM" id="SSF49313">
    <property type="entry name" value="Cadherin-like"/>
    <property type="match status" value="1"/>
</dbReference>
<feature type="domain" description="Sarcoglycan alpha/epsilon second" evidence="6">
    <location>
        <begin position="132"/>
        <end position="257"/>
    </location>
</feature>
<dbReference type="InterPro" id="IPR015919">
    <property type="entry name" value="Cadherin-like_sf"/>
</dbReference>
<dbReference type="InterPro" id="IPR008908">
    <property type="entry name" value="Sarcoglycan_alpha/epsilon"/>
</dbReference>
<gene>
    <name evidence="7" type="primary">SGCA</name>
</gene>
<dbReference type="Ensembl" id="ENSDCDT00010034609.1">
    <property type="protein sequence ID" value="ENSDCDP00010028057.1"/>
    <property type="gene ID" value="ENSDCDG00010017644.1"/>
</dbReference>
<dbReference type="GeneTree" id="ENSGT00390000005672"/>
<dbReference type="InterPro" id="IPR048346">
    <property type="entry name" value="Sarcoglycan_N"/>
</dbReference>
<dbReference type="GO" id="GO:0005509">
    <property type="term" value="F:calcium ion binding"/>
    <property type="evidence" value="ECO:0007669"/>
    <property type="project" value="InterPro"/>
</dbReference>
<evidence type="ECO:0000256" key="1">
    <source>
        <dbReference type="ARBA" id="ARBA00004370"/>
    </source>
</evidence>
<accession>A0AAY4C4Z5</accession>
<keyword evidence="4" id="KW-0732">Signal</keyword>
<dbReference type="InterPro" id="IPR048347">
    <property type="entry name" value="Sarcoglycan_C"/>
</dbReference>
<dbReference type="PANTHER" id="PTHR10132">
    <property type="entry name" value="ALPHA-/EPSILON-SARCOGLYCAN FAMILY MEMBER"/>
    <property type="match status" value="1"/>
</dbReference>
<evidence type="ECO:0008006" key="9">
    <source>
        <dbReference type="Google" id="ProtNLM"/>
    </source>
</evidence>
<sequence>MAGQKQQAFTFAVCTFSFLVAQATRIAPVGQLFVYELHREIYQADFNPVSKIYGSVHNDPIVFKCNKQFFPDLPRWLRFTQRHPYDNGFLYGTPQEQDKGKNIIEITVINKQSYETFGDVLIINVVPPVKKMPYQAEFFVPRREIEKVLPSSVQDEIKRDIQRMWGTEELDFVNISNALDHGGRVPLPLPGHFEGVYVKLGSEKFYSKCLLDLQTPQHHKDCEALSKVPGRKFIKLPGDCSTCSDTSNCVAWCKSTLIDLSHPAPPPPAPTMGSGILEAGQDYNPPESPPPRDYFPDYIATVIIPFVLAILLCLILAYIMCCRREGVEKRDGMTPDLQLYHHTTIHCNTTELRSMAGVREGVLQPLSTLPMFNARTGERVPPTQGLYPTDSPHIPLIMAQQEPNVDPLPRK</sequence>
<keyword evidence="8" id="KW-1185">Reference proteome</keyword>
<keyword evidence="2 3" id="KW-0472">Membrane</keyword>
<evidence type="ECO:0000313" key="7">
    <source>
        <dbReference type="Ensembl" id="ENSDCDP00010028057.1"/>
    </source>
</evidence>
<dbReference type="PANTHER" id="PTHR10132:SF16">
    <property type="entry name" value="ALPHA-SARCOGLYCAN"/>
    <property type="match status" value="1"/>
</dbReference>
<dbReference type="RefSeq" id="XP_028844786.1">
    <property type="nucleotide sequence ID" value="XM_028988953.1"/>
</dbReference>
<keyword evidence="3" id="KW-1133">Transmembrane helix</keyword>
<dbReference type="AlphaFoldDB" id="A0AAY4C4Z5"/>
<feature type="domain" description="Sarcoglycan alpha/epsilon N-terminal" evidence="5">
    <location>
        <begin position="27"/>
        <end position="123"/>
    </location>
</feature>
<evidence type="ECO:0000259" key="5">
    <source>
        <dbReference type="Pfam" id="PF05510"/>
    </source>
</evidence>
<reference evidence="7" key="3">
    <citation type="submission" date="2025-09" db="UniProtKB">
        <authorList>
            <consortium name="Ensembl"/>
        </authorList>
    </citation>
    <scope>IDENTIFICATION</scope>
</reference>
<feature type="transmembrane region" description="Helical" evidence="3">
    <location>
        <begin position="298"/>
        <end position="320"/>
    </location>
</feature>
<evidence type="ECO:0000256" key="4">
    <source>
        <dbReference type="SAM" id="SignalP"/>
    </source>
</evidence>
<comment type="subcellular location">
    <subcellularLocation>
        <location evidence="1">Membrane</location>
    </subcellularLocation>
</comment>
<proteinExistence type="predicted"/>
<keyword evidence="3" id="KW-0812">Transmembrane</keyword>
<evidence type="ECO:0000259" key="6">
    <source>
        <dbReference type="Pfam" id="PF20989"/>
    </source>
</evidence>
<feature type="chain" id="PRO_5044216996" description="Sarcoglycan, alpha" evidence="4">
    <location>
        <begin position="24"/>
        <end position="411"/>
    </location>
</feature>
<dbReference type="Pfam" id="PF20989">
    <property type="entry name" value="Sarcoglycan_2_C"/>
    <property type="match status" value="1"/>
</dbReference>
<evidence type="ECO:0000256" key="2">
    <source>
        <dbReference type="ARBA" id="ARBA00023136"/>
    </source>
</evidence>
<dbReference type="Proteomes" id="UP000694580">
    <property type="component" value="Chromosome 8"/>
</dbReference>
<dbReference type="GeneID" id="114795551"/>
<feature type="signal peptide" evidence="4">
    <location>
        <begin position="1"/>
        <end position="23"/>
    </location>
</feature>
<evidence type="ECO:0000256" key="3">
    <source>
        <dbReference type="SAM" id="Phobius"/>
    </source>
</evidence>
<protein>
    <recommendedName>
        <fullName evidence="9">Sarcoglycan, alpha</fullName>
    </recommendedName>
</protein>
<dbReference type="Pfam" id="PF05510">
    <property type="entry name" value="Sarcoglycan_2"/>
    <property type="match status" value="1"/>
</dbReference>